<dbReference type="Gene3D" id="3.40.1410.10">
    <property type="entry name" value="Chorismate lyase-like"/>
    <property type="match status" value="1"/>
</dbReference>
<evidence type="ECO:0000313" key="3">
    <source>
        <dbReference type="Proteomes" id="UP000037784"/>
    </source>
</evidence>
<accession>A0A0M9UDB3</accession>
<gene>
    <name evidence="1" type="ORF">ARMA_2180</name>
    <name evidence="2" type="ORF">SE16_05470</name>
</gene>
<dbReference type="AlphaFoldDB" id="A0A0M9UDB3"/>
<keyword evidence="3" id="KW-1185">Reference proteome</keyword>
<comment type="caution">
    <text evidence="1">The sequence shown here is derived from an EMBL/GenBank/DDBJ whole genome shotgun (WGS) entry which is preliminary data.</text>
</comment>
<proteinExistence type="predicted"/>
<dbReference type="Pfam" id="PF01947">
    <property type="entry name" value="Rv2949c-like"/>
    <property type="match status" value="1"/>
</dbReference>
<protein>
    <recommendedName>
        <fullName evidence="5">Chorismate lyase</fullName>
    </recommendedName>
</protein>
<dbReference type="Proteomes" id="UP000050502">
    <property type="component" value="Unassembled WGS sequence"/>
</dbReference>
<reference evidence="3" key="3">
    <citation type="submission" date="2015-08" db="EMBL/GenBank/DDBJ databases">
        <title>Draft Genome Sequence of a Heterotrophic Facultative Anaerobic Bacterium Ardenticatena maritima Strain 110S.</title>
        <authorList>
            <person name="Kawaichi S."/>
            <person name="Yoshida T."/>
            <person name="Sako Y."/>
            <person name="Nakamura R."/>
        </authorList>
    </citation>
    <scope>NUCLEOTIDE SEQUENCE [LARGE SCALE GENOMIC DNA]</scope>
    <source>
        <strain evidence="3">110S</strain>
    </source>
</reference>
<name>A0A0M9UDB3_9CHLR</name>
<dbReference type="RefSeq" id="WP_054493553.1">
    <property type="nucleotide sequence ID" value="NZ_BBZA01000188.1"/>
</dbReference>
<sequence>MTTVQNTTQTFDPLRNLFLAQDERPAHVEAVNLRALTPFQRALLVIDGTVTKFIEAYTMEPVAVERLSQTTITLDAPHPWLAADAGTRAISRTVLLVGEYSRTVYAYAASLILPDRVGAHVQAGLQTEGGSLGRLLLGDQVESYRDVLWYGHEEIPTLPHTLAQRVGRTFLTRTYRIIAEGHPLMMITERFPLEHDFRPRHE</sequence>
<dbReference type="InterPro" id="IPR028978">
    <property type="entry name" value="Chorismate_lyase_/UTRA_dom_sf"/>
</dbReference>
<dbReference type="OrthoDB" id="6297849at2"/>
<dbReference type="Proteomes" id="UP000037784">
    <property type="component" value="Unassembled WGS sequence"/>
</dbReference>
<dbReference type="EMBL" id="BBZA01000188">
    <property type="protein sequence ID" value="GAP63757.1"/>
    <property type="molecule type" value="Genomic_DNA"/>
</dbReference>
<evidence type="ECO:0000313" key="4">
    <source>
        <dbReference type="Proteomes" id="UP000050502"/>
    </source>
</evidence>
<reference evidence="2 4" key="2">
    <citation type="submission" date="2015-07" db="EMBL/GenBank/DDBJ databases">
        <title>Whole genome sequence of Ardenticatena maritima DSM 23922.</title>
        <authorList>
            <person name="Hemp J."/>
            <person name="Ward L.M."/>
            <person name="Pace L.A."/>
            <person name="Fischer W.W."/>
        </authorList>
    </citation>
    <scope>NUCLEOTIDE SEQUENCE [LARGE SCALE GENOMIC DNA]</scope>
    <source>
        <strain evidence="2 4">110S</strain>
    </source>
</reference>
<organism evidence="1 3">
    <name type="scientific">Ardenticatena maritima</name>
    <dbReference type="NCBI Taxonomy" id="872965"/>
    <lineage>
        <taxon>Bacteria</taxon>
        <taxon>Bacillati</taxon>
        <taxon>Chloroflexota</taxon>
        <taxon>Ardenticatenia</taxon>
        <taxon>Ardenticatenales</taxon>
        <taxon>Ardenticatenaceae</taxon>
        <taxon>Ardenticatena</taxon>
    </lineage>
</organism>
<evidence type="ECO:0000313" key="2">
    <source>
        <dbReference type="EMBL" id="KPL88286.1"/>
    </source>
</evidence>
<evidence type="ECO:0000313" key="1">
    <source>
        <dbReference type="EMBL" id="GAP63757.1"/>
    </source>
</evidence>
<reference evidence="1" key="1">
    <citation type="journal article" date="2015" name="Genome Announc.">
        <title>Draft Genome Sequence of a Heterotrophic Facultative Anaerobic Thermophilic Bacterium, Ardenticatena maritima Strain 110ST.</title>
        <authorList>
            <person name="Kawaichi S."/>
            <person name="Yoshida T."/>
            <person name="Sako Y."/>
            <person name="Nakamura R."/>
        </authorList>
    </citation>
    <scope>NUCLEOTIDE SEQUENCE [LARGE SCALE GENOMIC DNA]</scope>
    <source>
        <strain evidence="1">110S</strain>
    </source>
</reference>
<dbReference type="SUPFAM" id="SSF64288">
    <property type="entry name" value="Chorismate lyase-like"/>
    <property type="match status" value="1"/>
</dbReference>
<dbReference type="STRING" id="872965.SE16_05470"/>
<evidence type="ECO:0008006" key="5">
    <source>
        <dbReference type="Google" id="ProtNLM"/>
    </source>
</evidence>
<dbReference type="EMBL" id="LGKN01000004">
    <property type="protein sequence ID" value="KPL88286.1"/>
    <property type="molecule type" value="Genomic_DNA"/>
</dbReference>
<dbReference type="InterPro" id="IPR002800">
    <property type="entry name" value="Rv2949c-like"/>
</dbReference>